<evidence type="ECO:0000313" key="1">
    <source>
        <dbReference type="Proteomes" id="UP000036681"/>
    </source>
</evidence>
<accession>A0A0M3HFY9</accession>
<dbReference type="Proteomes" id="UP000036681">
    <property type="component" value="Unplaced"/>
</dbReference>
<name>A0A0M3HFY9_ASCLU</name>
<protein>
    <submittedName>
        <fullName evidence="2">Ovule protein</fullName>
    </submittedName>
</protein>
<sequence>MTIVCTSYANRRITHHRSQIFLASRIHHPLILQTEICNRPITINTSDQFQWVLCRNRMRPHSPIHHLCIDLRTP</sequence>
<evidence type="ECO:0000313" key="2">
    <source>
        <dbReference type="WBParaSite" id="ALUE_0000043401-mRNA-1"/>
    </source>
</evidence>
<organism evidence="1 2">
    <name type="scientific">Ascaris lumbricoides</name>
    <name type="common">Giant roundworm</name>
    <dbReference type="NCBI Taxonomy" id="6252"/>
    <lineage>
        <taxon>Eukaryota</taxon>
        <taxon>Metazoa</taxon>
        <taxon>Ecdysozoa</taxon>
        <taxon>Nematoda</taxon>
        <taxon>Chromadorea</taxon>
        <taxon>Rhabditida</taxon>
        <taxon>Spirurina</taxon>
        <taxon>Ascaridomorpha</taxon>
        <taxon>Ascaridoidea</taxon>
        <taxon>Ascarididae</taxon>
        <taxon>Ascaris</taxon>
    </lineage>
</organism>
<keyword evidence="1" id="KW-1185">Reference proteome</keyword>
<proteinExistence type="predicted"/>
<reference evidence="2" key="1">
    <citation type="submission" date="2017-02" db="UniProtKB">
        <authorList>
            <consortium name="WormBaseParasite"/>
        </authorList>
    </citation>
    <scope>IDENTIFICATION</scope>
</reference>
<dbReference type="AlphaFoldDB" id="A0A0M3HFY9"/>
<dbReference type="WBParaSite" id="ALUE_0000043401-mRNA-1">
    <property type="protein sequence ID" value="ALUE_0000043401-mRNA-1"/>
    <property type="gene ID" value="ALUE_0000043401"/>
</dbReference>